<dbReference type="InterPro" id="IPR003735">
    <property type="entry name" value="Metal_Tscrpt_repr"/>
</dbReference>
<feature type="region of interest" description="Disordered" evidence="1">
    <location>
        <begin position="1"/>
        <end position="40"/>
    </location>
</feature>
<comment type="caution">
    <text evidence="2">The sequence shown here is derived from an EMBL/GenBank/DDBJ whole genome shotgun (WGS) entry which is preliminary data.</text>
</comment>
<dbReference type="CDD" id="cd10158">
    <property type="entry name" value="CsoR-like_DUF156_1"/>
    <property type="match status" value="1"/>
</dbReference>
<name>A0ABT3L993_9CYAN</name>
<dbReference type="PANTHER" id="PTHR33677:SF3">
    <property type="entry name" value="COPPER-SENSING TRANSCRIPTIONAL REPRESSOR RICR"/>
    <property type="match status" value="1"/>
</dbReference>
<dbReference type="Pfam" id="PF02583">
    <property type="entry name" value="Trns_repr_metal"/>
    <property type="match status" value="1"/>
</dbReference>
<organism evidence="2 3">
    <name type="scientific">Spirulina subsalsa FACHB-351</name>
    <dbReference type="NCBI Taxonomy" id="234711"/>
    <lineage>
        <taxon>Bacteria</taxon>
        <taxon>Bacillati</taxon>
        <taxon>Cyanobacteriota</taxon>
        <taxon>Cyanophyceae</taxon>
        <taxon>Spirulinales</taxon>
        <taxon>Spirulinaceae</taxon>
        <taxon>Spirulina</taxon>
    </lineage>
</organism>
<proteinExistence type="predicted"/>
<dbReference type="EMBL" id="JAIHOM010000108">
    <property type="protein sequence ID" value="MCW6038086.1"/>
    <property type="molecule type" value="Genomic_DNA"/>
</dbReference>
<feature type="compositionally biased region" description="Polar residues" evidence="1">
    <location>
        <begin position="11"/>
        <end position="22"/>
    </location>
</feature>
<keyword evidence="3" id="KW-1185">Reference proteome</keyword>
<sequence>MNIPLEENQAIPPSSLSEQGGQEQEGHSHPHSHVHNPESQRQIINRLSRIEGHIRGIKTMVSEDRHCPEVLIQIAAVRGALDRVARLILDEHLTACVARAAHDGNIEAELSELKAALDRFLP</sequence>
<dbReference type="RefSeq" id="WP_265265978.1">
    <property type="nucleotide sequence ID" value="NZ_JAIHOM010000108.1"/>
</dbReference>
<dbReference type="InterPro" id="IPR038390">
    <property type="entry name" value="Metal_Tscrpt_repr_sf"/>
</dbReference>
<accession>A0ABT3L993</accession>
<reference evidence="2 3" key="1">
    <citation type="submission" date="2021-08" db="EMBL/GenBank/DDBJ databases">
        <title>Draft genome sequence of Spirulina subsalsa with high tolerance to salinity and hype-accumulation of phycocyanin.</title>
        <authorList>
            <person name="Pei H."/>
            <person name="Jiang L."/>
        </authorList>
    </citation>
    <scope>NUCLEOTIDE SEQUENCE [LARGE SCALE GENOMIC DNA]</scope>
    <source>
        <strain evidence="2 3">FACHB-351</strain>
    </source>
</reference>
<evidence type="ECO:0000256" key="1">
    <source>
        <dbReference type="SAM" id="MobiDB-lite"/>
    </source>
</evidence>
<evidence type="ECO:0000313" key="2">
    <source>
        <dbReference type="EMBL" id="MCW6038086.1"/>
    </source>
</evidence>
<dbReference type="PANTHER" id="PTHR33677">
    <property type="entry name" value="TRANSCRIPTIONAL REPRESSOR FRMR-RELATED"/>
    <property type="match status" value="1"/>
</dbReference>
<dbReference type="Proteomes" id="UP001526426">
    <property type="component" value="Unassembled WGS sequence"/>
</dbReference>
<evidence type="ECO:0000313" key="3">
    <source>
        <dbReference type="Proteomes" id="UP001526426"/>
    </source>
</evidence>
<gene>
    <name evidence="2" type="ORF">K4A83_17665</name>
</gene>
<dbReference type="Gene3D" id="1.20.58.1000">
    <property type="entry name" value="Metal-sensitive repressor, helix protomer"/>
    <property type="match status" value="1"/>
</dbReference>
<protein>
    <submittedName>
        <fullName evidence="2">Metal-sensitive transcriptional regulator</fullName>
    </submittedName>
</protein>